<dbReference type="GeneID" id="20248234"/>
<dbReference type="HOGENOM" id="CLU_1134653_0_0_1"/>
<name>V4B0Z2_LOTGI</name>
<gene>
    <name evidence="2" type="ORF">LOTGIDRAFT_230223</name>
</gene>
<dbReference type="AlphaFoldDB" id="V4B0Z2"/>
<evidence type="ECO:0000313" key="2">
    <source>
        <dbReference type="EMBL" id="ESP03923.1"/>
    </source>
</evidence>
<dbReference type="Proteomes" id="UP000030746">
    <property type="component" value="Unassembled WGS sequence"/>
</dbReference>
<keyword evidence="3" id="KW-1185">Reference proteome</keyword>
<feature type="chain" id="PRO_5004717121" description="Secreted protein" evidence="1">
    <location>
        <begin position="17"/>
        <end position="245"/>
    </location>
</feature>
<feature type="signal peptide" evidence="1">
    <location>
        <begin position="1"/>
        <end position="16"/>
    </location>
</feature>
<dbReference type="EMBL" id="KB199905">
    <property type="protein sequence ID" value="ESP03923.1"/>
    <property type="molecule type" value="Genomic_DNA"/>
</dbReference>
<proteinExistence type="predicted"/>
<evidence type="ECO:0000313" key="3">
    <source>
        <dbReference type="Proteomes" id="UP000030746"/>
    </source>
</evidence>
<protein>
    <recommendedName>
        <fullName evidence="4">Secreted protein</fullName>
    </recommendedName>
</protein>
<keyword evidence="1" id="KW-0732">Signal</keyword>
<dbReference type="CTD" id="20248234"/>
<dbReference type="KEGG" id="lgi:LOTGIDRAFT_230223"/>
<dbReference type="RefSeq" id="XP_009045405.1">
    <property type="nucleotide sequence ID" value="XM_009047157.1"/>
</dbReference>
<dbReference type="OMA" id="GRCKRMI"/>
<sequence length="245" mass="27614">MRCLLLLVAVFVLSSADNQAMKERLLRVLSTLEKRAETINNQAASSPPVVDEQIESVSAQEFRESVEKWGDESKKFTDKVNALTPMILNTLTRTQDWESVAVKFEEILSGGEDLYNTVLDDILQLAERFFNSKVNPGFKSSSRCSSVQRLSRNYDPLKDSLSEVKVIDAMVSDLDCFTGEFKDISRSFDNICMDDDKLSVDRALGMLGQTIKYLYRFQLDGQQFGVAAKQMGERVAEMYKAKSGQ</sequence>
<organism evidence="2 3">
    <name type="scientific">Lottia gigantea</name>
    <name type="common">Giant owl limpet</name>
    <dbReference type="NCBI Taxonomy" id="225164"/>
    <lineage>
        <taxon>Eukaryota</taxon>
        <taxon>Metazoa</taxon>
        <taxon>Spiralia</taxon>
        <taxon>Lophotrochozoa</taxon>
        <taxon>Mollusca</taxon>
        <taxon>Gastropoda</taxon>
        <taxon>Patellogastropoda</taxon>
        <taxon>Lottioidea</taxon>
        <taxon>Lottiidae</taxon>
        <taxon>Lottia</taxon>
    </lineage>
</organism>
<reference evidence="2 3" key="1">
    <citation type="journal article" date="2013" name="Nature">
        <title>Insights into bilaterian evolution from three spiralian genomes.</title>
        <authorList>
            <person name="Simakov O."/>
            <person name="Marletaz F."/>
            <person name="Cho S.J."/>
            <person name="Edsinger-Gonzales E."/>
            <person name="Havlak P."/>
            <person name="Hellsten U."/>
            <person name="Kuo D.H."/>
            <person name="Larsson T."/>
            <person name="Lv J."/>
            <person name="Arendt D."/>
            <person name="Savage R."/>
            <person name="Osoegawa K."/>
            <person name="de Jong P."/>
            <person name="Grimwood J."/>
            <person name="Chapman J.A."/>
            <person name="Shapiro H."/>
            <person name="Aerts A."/>
            <person name="Otillar R.P."/>
            <person name="Terry A.Y."/>
            <person name="Boore J.L."/>
            <person name="Grigoriev I.V."/>
            <person name="Lindberg D.R."/>
            <person name="Seaver E.C."/>
            <person name="Weisblat D.A."/>
            <person name="Putnam N.H."/>
            <person name="Rokhsar D.S."/>
        </authorList>
    </citation>
    <scope>NUCLEOTIDE SEQUENCE [LARGE SCALE GENOMIC DNA]</scope>
</reference>
<dbReference type="OrthoDB" id="10339970at2759"/>
<accession>V4B0Z2</accession>
<evidence type="ECO:0000256" key="1">
    <source>
        <dbReference type="SAM" id="SignalP"/>
    </source>
</evidence>
<evidence type="ECO:0008006" key="4">
    <source>
        <dbReference type="Google" id="ProtNLM"/>
    </source>
</evidence>